<evidence type="ECO:0000259" key="1">
    <source>
        <dbReference type="Pfam" id="PF07539"/>
    </source>
</evidence>
<dbReference type="PANTHER" id="PTHR17695">
    <property type="entry name" value="SMALL SUBUNIT PROCESSOME COMPONENT 20 HOMOLOG"/>
    <property type="match status" value="1"/>
</dbReference>
<dbReference type="EMBL" id="CABITT030000003">
    <property type="protein sequence ID" value="VVA98293.1"/>
    <property type="molecule type" value="Genomic_DNA"/>
</dbReference>
<evidence type="ECO:0000313" key="3">
    <source>
        <dbReference type="Proteomes" id="UP000489600"/>
    </source>
</evidence>
<dbReference type="GO" id="GO:0032040">
    <property type="term" value="C:small-subunit processome"/>
    <property type="evidence" value="ECO:0007669"/>
    <property type="project" value="TreeGrafter"/>
</dbReference>
<dbReference type="Proteomes" id="UP000489600">
    <property type="component" value="Unassembled WGS sequence"/>
</dbReference>
<dbReference type="InterPro" id="IPR016024">
    <property type="entry name" value="ARM-type_fold"/>
</dbReference>
<dbReference type="OrthoDB" id="360653at2759"/>
<name>A0A565B9L0_9BRAS</name>
<dbReference type="InterPro" id="IPR052575">
    <property type="entry name" value="SSU_processome_comp_20"/>
</dbReference>
<protein>
    <recommendedName>
        <fullName evidence="1">U3 small nucleolar RNA-associated protein 20 N-terminal domain-containing protein</fullName>
    </recommendedName>
</protein>
<dbReference type="InterPro" id="IPR011430">
    <property type="entry name" value="UTP20_N"/>
</dbReference>
<dbReference type="PANTHER" id="PTHR17695:SF11">
    <property type="entry name" value="SMALL SUBUNIT PROCESSOME COMPONENT 20 HOMOLOG"/>
    <property type="match status" value="1"/>
</dbReference>
<dbReference type="GO" id="GO:0030686">
    <property type="term" value="C:90S preribosome"/>
    <property type="evidence" value="ECO:0007669"/>
    <property type="project" value="TreeGrafter"/>
</dbReference>
<reference evidence="2" key="1">
    <citation type="submission" date="2019-07" db="EMBL/GenBank/DDBJ databases">
        <authorList>
            <person name="Dittberner H."/>
        </authorList>
    </citation>
    <scope>NUCLEOTIDE SEQUENCE [LARGE SCALE GENOMIC DNA]</scope>
</reference>
<proteinExistence type="predicted"/>
<accession>A0A565B9L0</accession>
<gene>
    <name evidence="2" type="ORF">ANE_LOCUS8738</name>
</gene>
<dbReference type="AlphaFoldDB" id="A0A565B9L0"/>
<organism evidence="2 3">
    <name type="scientific">Arabis nemorensis</name>
    <dbReference type="NCBI Taxonomy" id="586526"/>
    <lineage>
        <taxon>Eukaryota</taxon>
        <taxon>Viridiplantae</taxon>
        <taxon>Streptophyta</taxon>
        <taxon>Embryophyta</taxon>
        <taxon>Tracheophyta</taxon>
        <taxon>Spermatophyta</taxon>
        <taxon>Magnoliopsida</taxon>
        <taxon>eudicotyledons</taxon>
        <taxon>Gunneridae</taxon>
        <taxon>Pentapetalae</taxon>
        <taxon>rosids</taxon>
        <taxon>malvids</taxon>
        <taxon>Brassicales</taxon>
        <taxon>Brassicaceae</taxon>
        <taxon>Arabideae</taxon>
        <taxon>Arabis</taxon>
    </lineage>
</organism>
<dbReference type="SUPFAM" id="SSF48371">
    <property type="entry name" value="ARM repeat"/>
    <property type="match status" value="2"/>
</dbReference>
<feature type="domain" description="U3 small nucleolar RNA-associated protein 20 N-terminal" evidence="1">
    <location>
        <begin position="857"/>
        <end position="931"/>
    </location>
</feature>
<dbReference type="Pfam" id="PF07539">
    <property type="entry name" value="UTP20_N"/>
    <property type="match status" value="1"/>
</dbReference>
<keyword evidence="3" id="KW-1185">Reference proteome</keyword>
<comment type="caution">
    <text evidence="2">The sequence shown here is derived from an EMBL/GenBank/DDBJ whole genome shotgun (WGS) entry which is preliminary data.</text>
</comment>
<evidence type="ECO:0000313" key="2">
    <source>
        <dbReference type="EMBL" id="VVA98293.1"/>
    </source>
</evidence>
<sequence>MATRADSRAVKSLSNSEGRKRFVFKNFDERLTGIESKVLTVFRSLHKVKDEPSQGSTYLKDCLVESRELNTAADFILFYEEMLPFVQTLPLVVLHQDLIFSKLISGLHMKARLSLEAFLWLISALSRDLLDDFLPFLPRLVNSILTLLRNGGQKEPDIIEQIFLSWSYIVRDLQKYLICDIGGILRDTLELRYYPGKYINKFMSPSISFLLRTARDEQLEIGIKRILSEVADPLKKRGGVSLLYHVMRGTSVHLHSKAGQVLRFLLKDSTLSFCDHFPQGADSIVEALSSTLQSICEDFKAEELRVMWNCLVEKGLKVYDYPYLVGLVRQIVPTYKDSSAVLDKVLRLMLCTIDRPSTANEMKSIASQWAPIFSLNCSSLLSFLPELLAKDKLILKAFTSNILSSINNMILVSPEDVIPLLLSLCESEQISHDRVNIIDESKFERIHEFLEEKVKKVQTNIENIGLAQIEEAELAAAWGAVKCFPYFKVDSSLLICFKNTLIQHLAASVEVNTFSAPELMWQSLVGAALRSCHESCSSGRIYHLRSTGRLIHSDLEEALSLAKSYKSCVQVLSPVADYLDFVYRPLLAKNDISEACPELQANNAEDAFDIFSENLCHSKKDVRLMTLRILCHFETLYPNPCFEEHPPMKKLKTEVIQKSFPERNVLQLLKAVEEESHLTVSTATELVRGIATIRMDLSAGRIHDAYVPLVFKGMIGLFHNRFFDIWEPVSECLAVLMKKHTGAVWNDFVQYLGQCQLKLEVLDSHSENENYSISQKHTGLMERFNSFVLPPSDSTPTGKVVSLLLKTLQKVPTVAQSRASDLLPLLLKFLGYNSENPLRVGLYNGGACRGEEWKGLLIQWLTLLKLMKNPRSSCFSQFVNDVMQNRFLDHNDAEIQMSVLDCLVLWNDYLLPHRHHLENLIKPKELREELARDLELLQGHRRGSQISFCFSCN</sequence>